<dbReference type="RefSeq" id="WP_024912841.1">
    <property type="nucleotide sequence ID" value="NZ_CP007044.2"/>
</dbReference>
<protein>
    <submittedName>
        <fullName evidence="1">Uncharacterized protein</fullName>
    </submittedName>
</protein>
<reference evidence="1 2" key="2">
    <citation type="submission" date="2015-03" db="EMBL/GenBank/DDBJ databases">
        <authorList>
            <person name="Chan K.-G."/>
        </authorList>
    </citation>
    <scope>NUCLEOTIDE SEQUENCE [LARGE SCALE GENOMIC DNA]</scope>
    <source>
        <strain evidence="1 2">RB-25</strain>
    </source>
</reference>
<dbReference type="AlphaFoldDB" id="W0LDH0"/>
<accession>W0LDH0</accession>
<organism evidence="1 2">
    <name type="scientific">Chania multitudinisentens RB-25</name>
    <dbReference type="NCBI Taxonomy" id="1441930"/>
    <lineage>
        <taxon>Bacteria</taxon>
        <taxon>Pseudomonadati</taxon>
        <taxon>Pseudomonadota</taxon>
        <taxon>Gammaproteobacteria</taxon>
        <taxon>Enterobacterales</taxon>
        <taxon>Yersiniaceae</taxon>
        <taxon>Chania</taxon>
    </lineage>
</organism>
<dbReference type="Pfam" id="PF20505">
    <property type="entry name" value="DUF6731"/>
    <property type="match status" value="1"/>
</dbReference>
<dbReference type="OrthoDB" id="6398804at2"/>
<dbReference type="KEGG" id="sfo:Z042_12340"/>
<evidence type="ECO:0000313" key="2">
    <source>
        <dbReference type="Proteomes" id="UP000019030"/>
    </source>
</evidence>
<evidence type="ECO:0000313" key="1">
    <source>
        <dbReference type="EMBL" id="AHG20337.1"/>
    </source>
</evidence>
<dbReference type="EMBL" id="CP007044">
    <property type="protein sequence ID" value="AHG20337.1"/>
    <property type="molecule type" value="Genomic_DNA"/>
</dbReference>
<reference evidence="1 2" key="1">
    <citation type="submission" date="2014-01" db="EMBL/GenBank/DDBJ databases">
        <title>Isolation of Serratia multitudinisentens RB-25 from Ex-Landfill site.</title>
        <authorList>
            <person name="Robson E.H.J."/>
        </authorList>
    </citation>
    <scope>NUCLEOTIDE SEQUENCE [LARGE SCALE GENOMIC DNA]</scope>
    <source>
        <strain evidence="1 2">RB-25</strain>
    </source>
</reference>
<dbReference type="InterPro" id="IPR046618">
    <property type="entry name" value="DUF6731"/>
</dbReference>
<dbReference type="PATRIC" id="fig|1441930.4.peg.2456"/>
<gene>
    <name evidence="1" type="ORF">Z042_12340</name>
</gene>
<proteinExistence type="predicted"/>
<name>W0LDH0_9GAMM</name>
<dbReference type="eggNOG" id="ENOG502ZAWS">
    <property type="taxonomic scope" value="Bacteria"/>
</dbReference>
<dbReference type="HOGENOM" id="CLU_959408_0_0_6"/>
<keyword evidence="2" id="KW-1185">Reference proteome</keyword>
<dbReference type="Proteomes" id="UP000019030">
    <property type="component" value="Chromosome"/>
</dbReference>
<sequence>MNRMKKNITVRFFSIEAKDSFFDDFISNFVANTENTIGTRVFNLRSKKYLIKTSSISEKITADAYAVTVVRERNTWQAKATSDGKITGISLNQGIIGDPYFFFVVPNNKILLGFTSGPSDSLKSVGKTMLEQFRNDRLEYIKINLIPKEKEFLTLKELPEFSSLHFKINSSSLSDISEDAPQLIKNLSSAPYIESDMQLVLDLEFNEVTNKFLSKDNVLEIVNYLSDHDGCTVLKVKGFNDEGTLVNLDFGNAFFNYKTEITTRNKFIDEDSSMQVLNAALSEYLKIVAK</sequence>